<feature type="region of interest" description="Disordered" evidence="1">
    <location>
        <begin position="171"/>
        <end position="217"/>
    </location>
</feature>
<evidence type="ECO:0000313" key="4">
    <source>
        <dbReference type="Proteomes" id="UP000466307"/>
    </source>
</evidence>
<proteinExistence type="predicted"/>
<keyword evidence="2" id="KW-1133">Transmembrane helix</keyword>
<dbReference type="AlphaFoldDB" id="A0A7K3LSL1"/>
<evidence type="ECO:0000256" key="1">
    <source>
        <dbReference type="SAM" id="MobiDB-lite"/>
    </source>
</evidence>
<feature type="compositionally biased region" description="Low complexity" evidence="1">
    <location>
        <begin position="174"/>
        <end position="201"/>
    </location>
</feature>
<reference evidence="3 4" key="1">
    <citation type="submission" date="2020-01" db="EMBL/GenBank/DDBJ databases">
        <title>Investigation of new actinobacteria for the biodesulphurisation of diesel fuel.</title>
        <authorList>
            <person name="Athi Narayanan S.M."/>
        </authorList>
    </citation>
    <scope>NUCLEOTIDE SEQUENCE [LARGE SCALE GENOMIC DNA]</scope>
    <source>
        <strain evidence="3 4">213E</strain>
    </source>
</reference>
<accession>A0A7K3LSL1</accession>
<dbReference type="EMBL" id="JAADZU010000062">
    <property type="protein sequence ID" value="NDK91274.1"/>
    <property type="molecule type" value="Genomic_DNA"/>
</dbReference>
<name>A0A7K3LSL1_9ACTN</name>
<comment type="caution">
    <text evidence="3">The sequence shown here is derived from an EMBL/GenBank/DDBJ whole genome shotgun (WGS) entry which is preliminary data.</text>
</comment>
<feature type="compositionally biased region" description="Gly residues" evidence="1">
    <location>
        <begin position="109"/>
        <end position="130"/>
    </location>
</feature>
<dbReference type="Proteomes" id="UP000466307">
    <property type="component" value="Unassembled WGS sequence"/>
</dbReference>
<feature type="compositionally biased region" description="Pro residues" evidence="1">
    <location>
        <begin position="51"/>
        <end position="108"/>
    </location>
</feature>
<dbReference type="RefSeq" id="WP_157079589.1">
    <property type="nucleotide sequence ID" value="NZ_JAADZU010000062.1"/>
</dbReference>
<feature type="region of interest" description="Disordered" evidence="1">
    <location>
        <begin position="1"/>
        <end position="137"/>
    </location>
</feature>
<sequence>MTQPPAGGPPQQWGPNPGQMPTRAMGTHQVPPSGAGAPQPYPRVPQGYPQPGNPPAPAPRQPVPQQPVPGQPVPGQPTPQQPFPYAPVPPQAGPAYGPPGPAGGPPGMGPGGMGPGGMGPGGMGPGGMGPGMPPPGGPRRNWGAITAISLGVVAVLAIAALAITLIVQNTGDGTTVASDPTTSTTGSGSTAPSTGTDPGGSNPTDPDSTSGDVPAAGDPTVAYAVAEAMQRYLDALNARDLTRMRSAVCSEVRDEVPSPSNNGGTIVLDRLALRSVTGDVATSDVVIHTEIGSQRTAPDVKQASFRLEEGTWFYCPGTEADIGI</sequence>
<protein>
    <submittedName>
        <fullName evidence="3">Uncharacterized protein</fullName>
    </submittedName>
</protein>
<keyword evidence="2" id="KW-0472">Membrane</keyword>
<evidence type="ECO:0000256" key="2">
    <source>
        <dbReference type="SAM" id="Phobius"/>
    </source>
</evidence>
<organism evidence="3 4">
    <name type="scientific">Gordonia desulfuricans</name>
    <dbReference type="NCBI Taxonomy" id="89051"/>
    <lineage>
        <taxon>Bacteria</taxon>
        <taxon>Bacillati</taxon>
        <taxon>Actinomycetota</taxon>
        <taxon>Actinomycetes</taxon>
        <taxon>Mycobacteriales</taxon>
        <taxon>Gordoniaceae</taxon>
        <taxon>Gordonia</taxon>
    </lineage>
</organism>
<feature type="compositionally biased region" description="Polar residues" evidence="1">
    <location>
        <begin position="202"/>
        <end position="211"/>
    </location>
</feature>
<gene>
    <name evidence="3" type="ORF">GYA93_17040</name>
</gene>
<feature type="transmembrane region" description="Helical" evidence="2">
    <location>
        <begin position="142"/>
        <end position="167"/>
    </location>
</feature>
<evidence type="ECO:0000313" key="3">
    <source>
        <dbReference type="EMBL" id="NDK91274.1"/>
    </source>
</evidence>
<keyword evidence="2" id="KW-0812">Transmembrane</keyword>
<feature type="compositionally biased region" description="Low complexity" evidence="1">
    <location>
        <begin position="1"/>
        <end position="21"/>
    </location>
</feature>
<keyword evidence="4" id="KW-1185">Reference proteome</keyword>